<dbReference type="InterPro" id="IPR029058">
    <property type="entry name" value="AB_hydrolase_fold"/>
</dbReference>
<accession>A0ABR1LH54</accession>
<dbReference type="PANTHER" id="PTHR11010">
    <property type="entry name" value="PROTEASE S28 PRO-X CARBOXYPEPTIDASE-RELATED"/>
    <property type="match status" value="1"/>
</dbReference>
<dbReference type="Pfam" id="PF05577">
    <property type="entry name" value="Peptidase_S28"/>
    <property type="match status" value="1"/>
</dbReference>
<dbReference type="InterPro" id="IPR008758">
    <property type="entry name" value="Peptidase_S28"/>
</dbReference>
<organism evidence="7 8">
    <name type="scientific">Phyllosticta citricarpa</name>
    <dbReference type="NCBI Taxonomy" id="55181"/>
    <lineage>
        <taxon>Eukaryota</taxon>
        <taxon>Fungi</taxon>
        <taxon>Dikarya</taxon>
        <taxon>Ascomycota</taxon>
        <taxon>Pezizomycotina</taxon>
        <taxon>Dothideomycetes</taxon>
        <taxon>Dothideomycetes incertae sedis</taxon>
        <taxon>Botryosphaeriales</taxon>
        <taxon>Phyllostictaceae</taxon>
        <taxon>Phyllosticta</taxon>
    </lineage>
</organism>
<dbReference type="Proteomes" id="UP001365128">
    <property type="component" value="Unassembled WGS sequence"/>
</dbReference>
<evidence type="ECO:0000256" key="2">
    <source>
        <dbReference type="ARBA" id="ARBA00022670"/>
    </source>
</evidence>
<evidence type="ECO:0000256" key="4">
    <source>
        <dbReference type="ARBA" id="ARBA00022801"/>
    </source>
</evidence>
<feature type="signal peptide" evidence="6">
    <location>
        <begin position="1"/>
        <end position="18"/>
    </location>
</feature>
<evidence type="ECO:0000256" key="3">
    <source>
        <dbReference type="ARBA" id="ARBA00022729"/>
    </source>
</evidence>
<comment type="similarity">
    <text evidence="1">Belongs to the peptidase S28 family.</text>
</comment>
<name>A0ABR1LH54_9PEZI</name>
<evidence type="ECO:0000256" key="1">
    <source>
        <dbReference type="ARBA" id="ARBA00011079"/>
    </source>
</evidence>
<evidence type="ECO:0000313" key="8">
    <source>
        <dbReference type="Proteomes" id="UP001365128"/>
    </source>
</evidence>
<sequence>MALVRLAALLCLLHTGHGLRVSRLSTDIPKQTKLSSTKTNRLTVDPTTLFPAYNISVPIDHFHNDSMYEPHSNGTFDLRYWFDASYYEAGGPVILLESGETRGEDRLPFLQKGILYQLAKATHGIGVVLEHRYYGESWPVPDLSTENLRFLTTDQALADTVYFAKNVRFPGLDNLTLTAPDTPYIAYGGSYAGAFVAFLRKLYPEIFFGAISSSGVTEAIYDFWEYYEAQRLHAPQNCVKTTQELTNVVDNILIGKNETSYEAKLKEAFGLGNLTYNDDFANLLSYGISGWQSRNWDPEENDPSFSEYCANVTSDSLLYPGTAALNSTAYDLLDAGGYSEQASRLAPRLLNFIGYVNLTQVSQCVAKSQDYCFSNHNATYYAQDDISQTWRAWPYQYCTQWGYLQTGSGVPSGQLPLVSRLLDLDYLSIVCRDAFNITTPPDVDSINKYGGFDLSYPRLAIIDGEADPWRQATPHASAAPNRTSTVSEPFLLIQDAVHHWDENGLFPNETKPDLPPAPVASAQKAEHDFVLEWLKEWSSQRSYRGMSWSSQRPPLILTGSCRTGIKAGQVTAMMVRCA</sequence>
<keyword evidence="3 6" id="KW-0732">Signal</keyword>
<dbReference type="Gene3D" id="3.40.50.1820">
    <property type="entry name" value="alpha/beta hydrolase"/>
    <property type="match status" value="2"/>
</dbReference>
<comment type="caution">
    <text evidence="7">The sequence shown here is derived from an EMBL/GenBank/DDBJ whole genome shotgun (WGS) entry which is preliminary data.</text>
</comment>
<keyword evidence="8" id="KW-1185">Reference proteome</keyword>
<keyword evidence="4" id="KW-0378">Hydrolase</keyword>
<keyword evidence="2" id="KW-0645">Protease</keyword>
<protein>
    <submittedName>
        <fullName evidence="7">Peptidase S28</fullName>
    </submittedName>
</protein>
<gene>
    <name evidence="7" type="ORF">IWX46DRAFT_310135</name>
</gene>
<reference evidence="7 8" key="1">
    <citation type="submission" date="2024-04" db="EMBL/GenBank/DDBJ databases">
        <title>Phyllosticta paracitricarpa is synonymous to the EU quarantine fungus P. citricarpa based on phylogenomic analyses.</title>
        <authorList>
            <consortium name="Lawrence Berkeley National Laboratory"/>
            <person name="Van Ingen-Buijs V.A."/>
            <person name="Van Westerhoven A.C."/>
            <person name="Haridas S."/>
            <person name="Skiadas P."/>
            <person name="Martin F."/>
            <person name="Groenewald J.Z."/>
            <person name="Crous P.W."/>
            <person name="Seidl M.F."/>
        </authorList>
    </citation>
    <scope>NUCLEOTIDE SEQUENCE [LARGE SCALE GENOMIC DNA]</scope>
    <source>
        <strain evidence="7 8">CBS 122670</strain>
    </source>
</reference>
<keyword evidence="5" id="KW-0325">Glycoprotein</keyword>
<dbReference type="SUPFAM" id="SSF53474">
    <property type="entry name" value="alpha/beta-Hydrolases"/>
    <property type="match status" value="1"/>
</dbReference>
<evidence type="ECO:0000256" key="6">
    <source>
        <dbReference type="SAM" id="SignalP"/>
    </source>
</evidence>
<dbReference type="PANTHER" id="PTHR11010:SF117">
    <property type="entry name" value="SERINE PROTEASE 16"/>
    <property type="match status" value="1"/>
</dbReference>
<proteinExistence type="inferred from homology"/>
<evidence type="ECO:0000256" key="5">
    <source>
        <dbReference type="ARBA" id="ARBA00023180"/>
    </source>
</evidence>
<evidence type="ECO:0000313" key="7">
    <source>
        <dbReference type="EMBL" id="KAK7534551.1"/>
    </source>
</evidence>
<feature type="chain" id="PRO_5046420066" evidence="6">
    <location>
        <begin position="19"/>
        <end position="578"/>
    </location>
</feature>
<dbReference type="EMBL" id="JBBPDW010000042">
    <property type="protein sequence ID" value="KAK7534551.1"/>
    <property type="molecule type" value="Genomic_DNA"/>
</dbReference>